<evidence type="ECO:0000256" key="3">
    <source>
        <dbReference type="ARBA" id="ARBA00022692"/>
    </source>
</evidence>
<keyword evidence="4 6" id="KW-1133">Transmembrane helix</keyword>
<organism evidence="7 8">
    <name type="scientific">Collybiopsis luxurians FD-317 M1</name>
    <dbReference type="NCBI Taxonomy" id="944289"/>
    <lineage>
        <taxon>Eukaryota</taxon>
        <taxon>Fungi</taxon>
        <taxon>Dikarya</taxon>
        <taxon>Basidiomycota</taxon>
        <taxon>Agaricomycotina</taxon>
        <taxon>Agaricomycetes</taxon>
        <taxon>Agaricomycetidae</taxon>
        <taxon>Agaricales</taxon>
        <taxon>Marasmiineae</taxon>
        <taxon>Omphalotaceae</taxon>
        <taxon>Collybiopsis</taxon>
        <taxon>Collybiopsis luxurians</taxon>
    </lineage>
</organism>
<accession>A0A0D0CA56</accession>
<dbReference type="OrthoDB" id="433512at2759"/>
<gene>
    <name evidence="7" type="ORF">GYMLUDRAFT_262105</name>
</gene>
<keyword evidence="8" id="KW-1185">Reference proteome</keyword>
<evidence type="ECO:0000256" key="1">
    <source>
        <dbReference type="ARBA" id="ARBA00004141"/>
    </source>
</evidence>
<dbReference type="Gene3D" id="1.20.1250.20">
    <property type="entry name" value="MFS general substrate transporter like domains"/>
    <property type="match status" value="1"/>
</dbReference>
<dbReference type="PANTHER" id="PTHR23511:SF34">
    <property type="entry name" value="SYNAPTIC VESICLE GLYCOPROTEIN 2"/>
    <property type="match status" value="1"/>
</dbReference>
<dbReference type="HOGENOM" id="CLU_860680_0_0_1"/>
<reference evidence="7 8" key="1">
    <citation type="submission" date="2014-04" db="EMBL/GenBank/DDBJ databases">
        <title>Evolutionary Origins and Diversification of the Mycorrhizal Mutualists.</title>
        <authorList>
            <consortium name="DOE Joint Genome Institute"/>
            <consortium name="Mycorrhizal Genomics Consortium"/>
            <person name="Kohler A."/>
            <person name="Kuo A."/>
            <person name="Nagy L.G."/>
            <person name="Floudas D."/>
            <person name="Copeland A."/>
            <person name="Barry K.W."/>
            <person name="Cichocki N."/>
            <person name="Veneault-Fourrey C."/>
            <person name="LaButti K."/>
            <person name="Lindquist E.A."/>
            <person name="Lipzen A."/>
            <person name="Lundell T."/>
            <person name="Morin E."/>
            <person name="Murat C."/>
            <person name="Riley R."/>
            <person name="Ohm R."/>
            <person name="Sun H."/>
            <person name="Tunlid A."/>
            <person name="Henrissat B."/>
            <person name="Grigoriev I.V."/>
            <person name="Hibbett D.S."/>
            <person name="Martin F."/>
        </authorList>
    </citation>
    <scope>NUCLEOTIDE SEQUENCE [LARGE SCALE GENOMIC DNA]</scope>
    <source>
        <strain evidence="7 8">FD-317 M1</strain>
    </source>
</reference>
<comment type="subcellular location">
    <subcellularLocation>
        <location evidence="1">Membrane</location>
        <topology evidence="1">Multi-pass membrane protein</topology>
    </subcellularLocation>
</comment>
<name>A0A0D0CA56_9AGAR</name>
<keyword evidence="3 6" id="KW-0812">Transmembrane</keyword>
<dbReference type="SUPFAM" id="SSF103473">
    <property type="entry name" value="MFS general substrate transporter"/>
    <property type="match status" value="1"/>
</dbReference>
<feature type="transmembrane region" description="Helical" evidence="6">
    <location>
        <begin position="127"/>
        <end position="147"/>
    </location>
</feature>
<dbReference type="GO" id="GO:0016020">
    <property type="term" value="C:membrane"/>
    <property type="evidence" value="ECO:0007669"/>
    <property type="project" value="UniProtKB-SubCell"/>
</dbReference>
<dbReference type="Proteomes" id="UP000053593">
    <property type="component" value="Unassembled WGS sequence"/>
</dbReference>
<protein>
    <submittedName>
        <fullName evidence="7">Uncharacterized protein</fullName>
    </submittedName>
</protein>
<keyword evidence="5 6" id="KW-0472">Membrane</keyword>
<evidence type="ECO:0000313" key="8">
    <source>
        <dbReference type="Proteomes" id="UP000053593"/>
    </source>
</evidence>
<evidence type="ECO:0000256" key="6">
    <source>
        <dbReference type="SAM" id="Phobius"/>
    </source>
</evidence>
<evidence type="ECO:0000256" key="5">
    <source>
        <dbReference type="ARBA" id="ARBA00023136"/>
    </source>
</evidence>
<sequence>MDSSQIISSVLTSEKLHEKRIDALNEVDNASFGLFHVKLCIVAGIGFFTVAYDIFAIGIASTILGTIYGASGSDSRNPLRHLNSNQDLGIKIVTLVGTLVGQLIFGWLADHTKTLLDLLDADGFELILIIFTTFAQAIAGNGPAPLYRSIKADNTSRVGIGVGGDHPISAVIASELAVFSARGWGQLAASIVAIVVTAAFKDSVITNPVTGLCMADSDRCGVHSRYIERNIQQAARDIENAFSPKEPANPTYNSNPVAEVGVGSWKDFKAHFRQWKNMKILIGTAYSWFALEKPPPGLKMVGPRLRATVSAACLSEIARTHQV</sequence>
<dbReference type="PANTHER" id="PTHR23511">
    <property type="entry name" value="SYNAPTIC VESICLE GLYCOPROTEIN 2"/>
    <property type="match status" value="1"/>
</dbReference>
<evidence type="ECO:0000313" key="7">
    <source>
        <dbReference type="EMBL" id="KIK59349.1"/>
    </source>
</evidence>
<dbReference type="AlphaFoldDB" id="A0A0D0CA56"/>
<evidence type="ECO:0000256" key="2">
    <source>
        <dbReference type="ARBA" id="ARBA00022448"/>
    </source>
</evidence>
<feature type="transmembrane region" description="Helical" evidence="6">
    <location>
        <begin position="88"/>
        <end position="107"/>
    </location>
</feature>
<dbReference type="InterPro" id="IPR036259">
    <property type="entry name" value="MFS_trans_sf"/>
</dbReference>
<evidence type="ECO:0000256" key="4">
    <source>
        <dbReference type="ARBA" id="ARBA00022989"/>
    </source>
</evidence>
<proteinExistence type="predicted"/>
<feature type="transmembrane region" description="Helical" evidence="6">
    <location>
        <begin position="41"/>
        <end position="67"/>
    </location>
</feature>
<keyword evidence="2" id="KW-0813">Transport</keyword>
<dbReference type="EMBL" id="KN834780">
    <property type="protein sequence ID" value="KIK59349.1"/>
    <property type="molecule type" value="Genomic_DNA"/>
</dbReference>